<accession>A0AAD1W7H6</accession>
<protein>
    <submittedName>
        <fullName evidence="2">Uncharacterized protein</fullName>
    </submittedName>
</protein>
<gene>
    <name evidence="2" type="ORF">PECUL_23A019983</name>
</gene>
<feature type="region of interest" description="Disordered" evidence="1">
    <location>
        <begin position="49"/>
        <end position="74"/>
    </location>
</feature>
<proteinExistence type="predicted"/>
<dbReference type="Proteomes" id="UP001295444">
    <property type="component" value="Chromosome 05"/>
</dbReference>
<reference evidence="2" key="1">
    <citation type="submission" date="2022-03" db="EMBL/GenBank/DDBJ databases">
        <authorList>
            <person name="Alioto T."/>
            <person name="Alioto T."/>
            <person name="Gomez Garrido J."/>
        </authorList>
    </citation>
    <scope>NUCLEOTIDE SEQUENCE</scope>
</reference>
<dbReference type="EMBL" id="OW240916">
    <property type="protein sequence ID" value="CAH2296975.1"/>
    <property type="molecule type" value="Genomic_DNA"/>
</dbReference>
<name>A0AAD1W7H6_PELCU</name>
<sequence length="173" mass="19645">MADTQSFSTRCLTLTKQDTAGPNTATPNALDDLIDRFWAKLLNQVRQEKAQLIPPTGEHDGRKRKRGKPPTITHTFPATTINKRCPPGLRANRVFTRKYRPHTWRATRYKQRPKQEMSSAHRTMPNGKILDLTGHQVHGTSLQQPTSTYTLRDFVSNYIEDGARSDGISQHPV</sequence>
<evidence type="ECO:0000313" key="2">
    <source>
        <dbReference type="EMBL" id="CAH2296975.1"/>
    </source>
</evidence>
<keyword evidence="3" id="KW-1185">Reference proteome</keyword>
<organism evidence="2 3">
    <name type="scientific">Pelobates cultripes</name>
    <name type="common">Western spadefoot toad</name>
    <dbReference type="NCBI Taxonomy" id="61616"/>
    <lineage>
        <taxon>Eukaryota</taxon>
        <taxon>Metazoa</taxon>
        <taxon>Chordata</taxon>
        <taxon>Craniata</taxon>
        <taxon>Vertebrata</taxon>
        <taxon>Euteleostomi</taxon>
        <taxon>Amphibia</taxon>
        <taxon>Batrachia</taxon>
        <taxon>Anura</taxon>
        <taxon>Pelobatoidea</taxon>
        <taxon>Pelobatidae</taxon>
        <taxon>Pelobates</taxon>
    </lineage>
</organism>
<evidence type="ECO:0000256" key="1">
    <source>
        <dbReference type="SAM" id="MobiDB-lite"/>
    </source>
</evidence>
<evidence type="ECO:0000313" key="3">
    <source>
        <dbReference type="Proteomes" id="UP001295444"/>
    </source>
</evidence>
<dbReference type="AlphaFoldDB" id="A0AAD1W7H6"/>